<accession>A0A939HDN0</accession>
<evidence type="ECO:0000259" key="2">
    <source>
        <dbReference type="Pfam" id="PF22016"/>
    </source>
</evidence>
<dbReference type="Gene3D" id="3.10.290.30">
    <property type="entry name" value="MM3350-like"/>
    <property type="match status" value="1"/>
</dbReference>
<comment type="caution">
    <text evidence="3">The sequence shown here is derived from an EMBL/GenBank/DDBJ whole genome shotgun (WGS) entry which is preliminary data.</text>
</comment>
<protein>
    <submittedName>
        <fullName evidence="3">Plasmid pRiA4b ORF-3 family protein</fullName>
    </submittedName>
</protein>
<dbReference type="InterPro" id="IPR024047">
    <property type="entry name" value="MM3350-like_sf"/>
</dbReference>
<dbReference type="EMBL" id="JAFNJU010000011">
    <property type="protein sequence ID" value="MBO1266062.1"/>
    <property type="molecule type" value="Genomic_DNA"/>
</dbReference>
<feature type="domain" description="DUF6933" evidence="2">
    <location>
        <begin position="2"/>
        <end position="154"/>
    </location>
</feature>
<sequence length="377" mass="44909">MIIQCTKVMGEKMGRALPLLEESQKEAQHPLGLWHAHMTKVNRRNTVIMLNDRTLYAVVLYGLKKKEMLHIEEELELGIREMLKVDGYNEKVIQSYFNAASSILLARETSRRIQGKITMVKRSLEYSDDLDPSRIRQKLIGAKINRGCHRMKDGSLMVPEEEMLLELKKSFSSLLENSPIREFQHYELKIRLKLDYEDIWRRVSIPSWYTFRQLSHVILTLFDWQNYHLHEFLMKDAQGKQIIIQMEDDPDRLFSDLRDSMELYQEQFLPLEEILSDDISEITYIYDLGDYWEHEIKVEKTTMREEKLPFYLDGAGERPPEDVGGPGGFEEYLEILADKTHPQYEFMKEWAEPLRERVNSKEEINRRLRRTLFGYYW</sequence>
<evidence type="ECO:0000313" key="4">
    <source>
        <dbReference type="Proteomes" id="UP000664218"/>
    </source>
</evidence>
<dbReference type="InterPro" id="IPR053864">
    <property type="entry name" value="DUF6933"/>
</dbReference>
<dbReference type="RefSeq" id="WP_207600584.1">
    <property type="nucleotide sequence ID" value="NZ_JAFNJU010000011.1"/>
</dbReference>
<reference evidence="3" key="1">
    <citation type="submission" date="2021-03" db="EMBL/GenBank/DDBJ databases">
        <title>Proteiniclasticum marinus sp. nov., isolated from tidal flat sediment.</title>
        <authorList>
            <person name="Namirimu T."/>
            <person name="Yang J.-A."/>
            <person name="Yang S.-H."/>
            <person name="Kim Y.-J."/>
            <person name="Kwon K.K."/>
        </authorList>
    </citation>
    <scope>NUCLEOTIDE SEQUENCE</scope>
    <source>
        <strain evidence="3">SCR006</strain>
    </source>
</reference>
<keyword evidence="4" id="KW-1185">Reference proteome</keyword>
<feature type="domain" description="Plasmid pRiA4b Orf3-like" evidence="1">
    <location>
        <begin position="185"/>
        <end position="352"/>
    </location>
</feature>
<gene>
    <name evidence="3" type="ORF">J3A84_13575</name>
</gene>
<organism evidence="3 4">
    <name type="scientific">Proteiniclasticum aestuarii</name>
    <dbReference type="NCBI Taxonomy" id="2817862"/>
    <lineage>
        <taxon>Bacteria</taxon>
        <taxon>Bacillati</taxon>
        <taxon>Bacillota</taxon>
        <taxon>Clostridia</taxon>
        <taxon>Eubacteriales</taxon>
        <taxon>Clostridiaceae</taxon>
        <taxon>Proteiniclasticum</taxon>
    </lineage>
</organism>
<dbReference type="Proteomes" id="UP000664218">
    <property type="component" value="Unassembled WGS sequence"/>
</dbReference>
<dbReference type="AlphaFoldDB" id="A0A939HDN0"/>
<dbReference type="PANTHER" id="PTHR41878">
    <property type="entry name" value="LEXA REPRESSOR-RELATED"/>
    <property type="match status" value="1"/>
</dbReference>
<dbReference type="PANTHER" id="PTHR41878:SF1">
    <property type="entry name" value="TNPR PROTEIN"/>
    <property type="match status" value="1"/>
</dbReference>
<evidence type="ECO:0000313" key="3">
    <source>
        <dbReference type="EMBL" id="MBO1266062.1"/>
    </source>
</evidence>
<dbReference type="Pfam" id="PF22016">
    <property type="entry name" value="DUF6933"/>
    <property type="match status" value="1"/>
</dbReference>
<evidence type="ECO:0000259" key="1">
    <source>
        <dbReference type="Pfam" id="PF07929"/>
    </source>
</evidence>
<dbReference type="InterPro" id="IPR012912">
    <property type="entry name" value="Plasmid_pRiA4b_Orf3-like"/>
</dbReference>
<proteinExistence type="predicted"/>
<name>A0A939HDN0_9CLOT</name>
<dbReference type="SUPFAM" id="SSF159941">
    <property type="entry name" value="MM3350-like"/>
    <property type="match status" value="1"/>
</dbReference>
<dbReference type="Pfam" id="PF07929">
    <property type="entry name" value="PRiA4_ORF3"/>
    <property type="match status" value="1"/>
</dbReference>